<sequence length="633" mass="69748">MSLEDLEKKIYGTRDISRKPRFEKDLKADKEVEDSEKGATPDSWERTEHDSYDEDSFFSKLSKRFLIIASSVVGIVILVVGYFVYQFFTVKEFSFDIIAPSEIRMGSPFDMRIVAHNNSPRVLKNTTLVFEIPEGAVIVGKPVGHTRENRILNDIGAGSVVEEEFKVMFIEGVKTKKKFNTIISYNPDTFGSARFEKSKDIDVVVTESVISLDVSLPEKVLSGDVFDVGLRYRNNADTELSNLELTVQYSKEFVFKSANPSPSKLNSFWELGSLLRGSEGEIKIKGSVLGKENTFFPMDIRISTTLMGEKYTVSAKHVDISIAASPLSLDVSMRGSSDGAFVKSGDRIHVVLHYKNMTDVALGNVVVRAQLIGELYDLGTLVTSGFFSSVNNTITWNVANTPFLRVLESNDEGTVSFDVSVRNDFIPKRLGDKNFVLKVRGEVESPTVPSYISAEKTIGLGNAEIKVGGGTLIDAQGFFRDAVSGIINGGSIPPRMNEHTQYTIHWIIKNSITDVVNIRVNAFLQAGVTWTGVVKSNVGSAPIYNPETQEIIWIIDRISAGRGFVNAPLEAIFQVEVIPSLLDVGRFKPIIGNTNLEARDSFTEAQIIVGDSSITTELGDDPTVDKGKGTVVK</sequence>
<name>A0A1G1ZW07_9BACT</name>
<evidence type="ECO:0000313" key="3">
    <source>
        <dbReference type="EMBL" id="OGY68853.1"/>
    </source>
</evidence>
<protein>
    <recommendedName>
        <fullName evidence="5">DUF11 domain-containing protein</fullName>
    </recommendedName>
</protein>
<keyword evidence="2" id="KW-0812">Transmembrane</keyword>
<evidence type="ECO:0000313" key="4">
    <source>
        <dbReference type="Proteomes" id="UP000176611"/>
    </source>
</evidence>
<reference evidence="3 4" key="1">
    <citation type="journal article" date="2016" name="Nat. Commun.">
        <title>Thousands of microbial genomes shed light on interconnected biogeochemical processes in an aquifer system.</title>
        <authorList>
            <person name="Anantharaman K."/>
            <person name="Brown C.T."/>
            <person name="Hug L.A."/>
            <person name="Sharon I."/>
            <person name="Castelle C.J."/>
            <person name="Probst A.J."/>
            <person name="Thomas B.C."/>
            <person name="Singh A."/>
            <person name="Wilkins M.J."/>
            <person name="Karaoz U."/>
            <person name="Brodie E.L."/>
            <person name="Williams K.H."/>
            <person name="Hubbard S.S."/>
            <person name="Banfield J.F."/>
        </authorList>
    </citation>
    <scope>NUCLEOTIDE SEQUENCE [LARGE SCALE GENOMIC DNA]</scope>
</reference>
<dbReference type="Proteomes" id="UP000176611">
    <property type="component" value="Unassembled WGS sequence"/>
</dbReference>
<dbReference type="AlphaFoldDB" id="A0A1G1ZW07"/>
<evidence type="ECO:0000256" key="1">
    <source>
        <dbReference type="SAM" id="MobiDB-lite"/>
    </source>
</evidence>
<evidence type="ECO:0008006" key="5">
    <source>
        <dbReference type="Google" id="ProtNLM"/>
    </source>
</evidence>
<organism evidence="3 4">
    <name type="scientific">Candidatus Harrisonbacteria bacterium RIFOXYD1_FULL_40_9</name>
    <dbReference type="NCBI Taxonomy" id="1798412"/>
    <lineage>
        <taxon>Bacteria</taxon>
        <taxon>Candidatus Harrisoniibacteriota</taxon>
    </lineage>
</organism>
<feature type="region of interest" description="Disordered" evidence="1">
    <location>
        <begin position="27"/>
        <end position="48"/>
    </location>
</feature>
<evidence type="ECO:0000256" key="2">
    <source>
        <dbReference type="SAM" id="Phobius"/>
    </source>
</evidence>
<accession>A0A1G1ZW07</accession>
<dbReference type="EMBL" id="MHJO01000027">
    <property type="protein sequence ID" value="OGY68853.1"/>
    <property type="molecule type" value="Genomic_DNA"/>
</dbReference>
<keyword evidence="2" id="KW-1133">Transmembrane helix</keyword>
<keyword evidence="2" id="KW-0472">Membrane</keyword>
<proteinExistence type="predicted"/>
<feature type="transmembrane region" description="Helical" evidence="2">
    <location>
        <begin position="65"/>
        <end position="85"/>
    </location>
</feature>
<gene>
    <name evidence="3" type="ORF">A2586_02345</name>
</gene>
<comment type="caution">
    <text evidence="3">The sequence shown here is derived from an EMBL/GenBank/DDBJ whole genome shotgun (WGS) entry which is preliminary data.</text>
</comment>